<proteinExistence type="predicted"/>
<organism evidence="2">
    <name type="scientific">Anguilla anguilla</name>
    <name type="common">European freshwater eel</name>
    <name type="synonym">Muraena anguilla</name>
    <dbReference type="NCBI Taxonomy" id="7936"/>
    <lineage>
        <taxon>Eukaryota</taxon>
        <taxon>Metazoa</taxon>
        <taxon>Chordata</taxon>
        <taxon>Craniata</taxon>
        <taxon>Vertebrata</taxon>
        <taxon>Euteleostomi</taxon>
        <taxon>Actinopterygii</taxon>
        <taxon>Neopterygii</taxon>
        <taxon>Teleostei</taxon>
        <taxon>Anguilliformes</taxon>
        <taxon>Anguillidae</taxon>
        <taxon>Anguilla</taxon>
    </lineage>
</organism>
<evidence type="ECO:0000256" key="1">
    <source>
        <dbReference type="SAM" id="MobiDB-lite"/>
    </source>
</evidence>
<reference evidence="2" key="2">
    <citation type="journal article" date="2015" name="Fish Shellfish Immunol.">
        <title>Early steps in the European eel (Anguilla anguilla)-Vibrio vulnificus interaction in the gills: Role of the RtxA13 toxin.</title>
        <authorList>
            <person name="Callol A."/>
            <person name="Pajuelo D."/>
            <person name="Ebbesson L."/>
            <person name="Teles M."/>
            <person name="MacKenzie S."/>
            <person name="Amaro C."/>
        </authorList>
    </citation>
    <scope>NUCLEOTIDE SEQUENCE</scope>
</reference>
<dbReference type="AlphaFoldDB" id="A0A0E9PR82"/>
<sequence length="23" mass="2537">MCGMIIISSSTAREPISERGELR</sequence>
<protein>
    <submittedName>
        <fullName evidence="2">Uncharacterized protein</fullName>
    </submittedName>
</protein>
<dbReference type="EMBL" id="GBXM01102224">
    <property type="protein sequence ID" value="JAH06353.1"/>
    <property type="molecule type" value="Transcribed_RNA"/>
</dbReference>
<reference evidence="2" key="1">
    <citation type="submission" date="2014-11" db="EMBL/GenBank/DDBJ databases">
        <authorList>
            <person name="Amaro Gonzalez C."/>
        </authorList>
    </citation>
    <scope>NUCLEOTIDE SEQUENCE</scope>
</reference>
<feature type="region of interest" description="Disordered" evidence="1">
    <location>
        <begin position="1"/>
        <end position="23"/>
    </location>
</feature>
<name>A0A0E9PR82_ANGAN</name>
<accession>A0A0E9PR82</accession>
<evidence type="ECO:0000313" key="2">
    <source>
        <dbReference type="EMBL" id="JAH06353.1"/>
    </source>
</evidence>